<dbReference type="Proteomes" id="UP000645828">
    <property type="component" value="Unassembled WGS sequence"/>
</dbReference>
<dbReference type="InterPro" id="IPR036920">
    <property type="entry name" value="Ribosomal_uL16_sf"/>
</dbReference>
<comment type="caution">
    <text evidence="1">The sequence shown here is derived from an EMBL/GenBank/DDBJ whole genome shotgun (WGS) entry which is preliminary data.</text>
</comment>
<accession>A0A811Y8I3</accession>
<dbReference type="InterPro" id="IPR001197">
    <property type="entry name" value="Ribosomal_uL16_euk_arch"/>
</dbReference>
<proteinExistence type="predicted"/>
<protein>
    <submittedName>
        <fullName evidence="1">(raccoon dog) hypothetical protein</fullName>
    </submittedName>
</protein>
<dbReference type="GO" id="GO:0003735">
    <property type="term" value="F:structural constituent of ribosome"/>
    <property type="evidence" value="ECO:0007669"/>
    <property type="project" value="InterPro"/>
</dbReference>
<evidence type="ECO:0000313" key="1">
    <source>
        <dbReference type="EMBL" id="CAD7671994.1"/>
    </source>
</evidence>
<dbReference type="AlphaFoldDB" id="A0A811Y8I3"/>
<name>A0A811Y8I3_NYCPR</name>
<organism evidence="1 2">
    <name type="scientific">Nyctereutes procyonoides</name>
    <name type="common">Raccoon dog</name>
    <name type="synonym">Canis procyonoides</name>
    <dbReference type="NCBI Taxonomy" id="34880"/>
    <lineage>
        <taxon>Eukaryota</taxon>
        <taxon>Metazoa</taxon>
        <taxon>Chordata</taxon>
        <taxon>Craniata</taxon>
        <taxon>Vertebrata</taxon>
        <taxon>Euteleostomi</taxon>
        <taxon>Mammalia</taxon>
        <taxon>Eutheria</taxon>
        <taxon>Laurasiatheria</taxon>
        <taxon>Carnivora</taxon>
        <taxon>Caniformia</taxon>
        <taxon>Canidae</taxon>
        <taxon>Nyctereutes</taxon>
    </lineage>
</organism>
<reference evidence="1" key="1">
    <citation type="submission" date="2020-12" db="EMBL/GenBank/DDBJ databases">
        <authorList>
            <consortium name="Molecular Ecology Group"/>
        </authorList>
    </citation>
    <scope>NUCLEOTIDE SEQUENCE</scope>
    <source>
        <strain evidence="1">TBG_1078</strain>
    </source>
</reference>
<dbReference type="PANTHER" id="PTHR11726">
    <property type="entry name" value="60S RIBOSOMAL PROTEIN L10"/>
    <property type="match status" value="1"/>
</dbReference>
<keyword evidence="2" id="KW-1185">Reference proteome</keyword>
<evidence type="ECO:0000313" key="2">
    <source>
        <dbReference type="Proteomes" id="UP000645828"/>
    </source>
</evidence>
<dbReference type="Gene3D" id="3.90.1170.10">
    <property type="entry name" value="Ribosomal protein L10e/L16"/>
    <property type="match status" value="2"/>
</dbReference>
<dbReference type="GO" id="GO:0005840">
    <property type="term" value="C:ribosome"/>
    <property type="evidence" value="ECO:0007669"/>
    <property type="project" value="InterPro"/>
</dbReference>
<dbReference type="SUPFAM" id="SSF54686">
    <property type="entry name" value="Ribosomal protein L16p/L10e"/>
    <property type="match status" value="1"/>
</dbReference>
<gene>
    <name evidence="1" type="ORF">NYPRO_LOCUS4789</name>
</gene>
<sequence length="92" mass="10576">MGHHPAQGYQYCKNKLYPNSHFCRGIPDANICIFDLGWKIAKVDEFPLYVWLHPFHVIHINKMSCAGINMLQTGILYRVTLGSPRAKWSEST</sequence>
<dbReference type="GO" id="GO:0006412">
    <property type="term" value="P:translation"/>
    <property type="evidence" value="ECO:0007669"/>
    <property type="project" value="InterPro"/>
</dbReference>
<dbReference type="EMBL" id="CAJHUB010000664">
    <property type="protein sequence ID" value="CAD7671994.1"/>
    <property type="molecule type" value="Genomic_DNA"/>
</dbReference>